<keyword evidence="7" id="KW-1185">Reference proteome</keyword>
<dbReference type="PANTHER" id="PTHR48075:SF5">
    <property type="entry name" value="3-HYDROXYBUTYRYL-COA DEHYDROGENASE"/>
    <property type="match status" value="1"/>
</dbReference>
<organism evidence="6 7">
    <name type="scientific">Mesobacillus stamsii</name>
    <dbReference type="NCBI Taxonomy" id="225347"/>
    <lineage>
        <taxon>Bacteria</taxon>
        <taxon>Bacillati</taxon>
        <taxon>Bacillota</taxon>
        <taxon>Bacilli</taxon>
        <taxon>Bacillales</taxon>
        <taxon>Bacillaceae</taxon>
        <taxon>Mesobacillus</taxon>
    </lineage>
</organism>
<dbReference type="InterPro" id="IPR022694">
    <property type="entry name" value="3-OHacyl-CoA_DH"/>
</dbReference>
<dbReference type="InterPro" id="IPR006176">
    <property type="entry name" value="3-OHacyl-CoA_DH_NAD-bd"/>
</dbReference>
<dbReference type="Pfam" id="PF00725">
    <property type="entry name" value="3HCDH"/>
    <property type="match status" value="1"/>
</dbReference>
<evidence type="ECO:0000256" key="2">
    <source>
        <dbReference type="ARBA" id="ARBA00009463"/>
    </source>
</evidence>
<name>A0ABU0FVI1_9BACI</name>
<dbReference type="NCBIfam" id="NF005875">
    <property type="entry name" value="PRK07819.1"/>
    <property type="match status" value="1"/>
</dbReference>
<protein>
    <submittedName>
        <fullName evidence="6">3-hydroxybutyryl-CoA dehydrogenase</fullName>
        <ecNumber evidence="6">1.1.1.157</ecNumber>
    </submittedName>
</protein>
<evidence type="ECO:0000259" key="5">
    <source>
        <dbReference type="Pfam" id="PF02737"/>
    </source>
</evidence>
<dbReference type="PANTHER" id="PTHR48075">
    <property type="entry name" value="3-HYDROXYACYL-COA DEHYDROGENASE FAMILY PROTEIN"/>
    <property type="match status" value="1"/>
</dbReference>
<dbReference type="PIRSF" id="PIRSF000105">
    <property type="entry name" value="HCDH"/>
    <property type="match status" value="1"/>
</dbReference>
<dbReference type="InterPro" id="IPR013328">
    <property type="entry name" value="6PGD_dom2"/>
</dbReference>
<gene>
    <name evidence="6" type="ORF">J2S25_002120</name>
</gene>
<feature type="domain" description="3-hydroxyacyl-CoA dehydrogenase C-terminal" evidence="4">
    <location>
        <begin position="186"/>
        <end position="282"/>
    </location>
</feature>
<dbReference type="PROSITE" id="PS00067">
    <property type="entry name" value="3HCDH"/>
    <property type="match status" value="1"/>
</dbReference>
<comment type="similarity">
    <text evidence="2">Belongs to the 3-hydroxyacyl-CoA dehydrogenase family.</text>
</comment>
<dbReference type="InterPro" id="IPR008927">
    <property type="entry name" value="6-PGluconate_DH-like_C_sf"/>
</dbReference>
<dbReference type="InterPro" id="IPR006180">
    <property type="entry name" value="3-OHacyl-CoA_DH_CS"/>
</dbReference>
<dbReference type="Gene3D" id="3.40.50.720">
    <property type="entry name" value="NAD(P)-binding Rossmann-like Domain"/>
    <property type="match status" value="1"/>
</dbReference>
<evidence type="ECO:0000313" key="6">
    <source>
        <dbReference type="EMBL" id="MDQ0413914.1"/>
    </source>
</evidence>
<dbReference type="EC" id="1.1.1.157" evidence="6"/>
<dbReference type="Gene3D" id="1.10.1040.10">
    <property type="entry name" value="N-(1-d-carboxylethyl)-l-norvaline Dehydrogenase, domain 2"/>
    <property type="match status" value="1"/>
</dbReference>
<reference evidence="6 7" key="1">
    <citation type="submission" date="2023-07" db="EMBL/GenBank/DDBJ databases">
        <title>Genomic Encyclopedia of Type Strains, Phase IV (KMG-IV): sequencing the most valuable type-strain genomes for metagenomic binning, comparative biology and taxonomic classification.</title>
        <authorList>
            <person name="Goeker M."/>
        </authorList>
    </citation>
    <scope>NUCLEOTIDE SEQUENCE [LARGE SCALE GENOMIC DNA]</scope>
    <source>
        <strain evidence="6 7">DSM 19598</strain>
    </source>
</reference>
<dbReference type="Proteomes" id="UP001242313">
    <property type="component" value="Unassembled WGS sequence"/>
</dbReference>
<feature type="domain" description="3-hydroxyacyl-CoA dehydrogenase NAD binding" evidence="5">
    <location>
        <begin position="6"/>
        <end position="183"/>
    </location>
</feature>
<sequence>MGVKTIMVIGAGQMGAGIAQVCAQAGYEVFLNDLKPEFVERGLSGIKKNLNRNVEKGRMTAAQMEAAVSRIAASTDLQDAGKADLVIEAAVENMDIKAKIFAQLDEIAPEHAILASNTSSLPITEIAAATKRPEKVIGMHFMNPVPVMKLVEIIRGLATAEEVYQTIEEITKTLDKVPVEVNDFPGFVSNRILMPMINEAIYTLYEGVAEKEAIDEVMKLGMNHPMGPLTLADFIGLDTCLYIMETLHEGFGDDKYRPCPLLRKYVKAGWLGKKSGRGFYTYE</sequence>
<dbReference type="Pfam" id="PF02737">
    <property type="entry name" value="3HCDH_N"/>
    <property type="match status" value="1"/>
</dbReference>
<evidence type="ECO:0000256" key="1">
    <source>
        <dbReference type="ARBA" id="ARBA00005086"/>
    </source>
</evidence>
<dbReference type="NCBIfam" id="NF004474">
    <property type="entry name" value="PRK05808.1"/>
    <property type="match status" value="1"/>
</dbReference>
<comment type="pathway">
    <text evidence="1">Lipid metabolism; butanoate metabolism.</text>
</comment>
<dbReference type="EMBL" id="JAUSUN010000010">
    <property type="protein sequence ID" value="MDQ0413914.1"/>
    <property type="molecule type" value="Genomic_DNA"/>
</dbReference>
<evidence type="ECO:0000313" key="7">
    <source>
        <dbReference type="Proteomes" id="UP001242313"/>
    </source>
</evidence>
<comment type="caution">
    <text evidence="6">The sequence shown here is derived from an EMBL/GenBank/DDBJ whole genome shotgun (WGS) entry which is preliminary data.</text>
</comment>
<keyword evidence="3 6" id="KW-0560">Oxidoreductase</keyword>
<accession>A0ABU0FVI1</accession>
<dbReference type="InterPro" id="IPR006108">
    <property type="entry name" value="3HC_DH_C"/>
</dbReference>
<dbReference type="RefSeq" id="WP_307191838.1">
    <property type="nucleotide sequence ID" value="NZ_JAUSUN010000010.1"/>
</dbReference>
<evidence type="ECO:0000256" key="3">
    <source>
        <dbReference type="ARBA" id="ARBA00023002"/>
    </source>
</evidence>
<dbReference type="InterPro" id="IPR036291">
    <property type="entry name" value="NAD(P)-bd_dom_sf"/>
</dbReference>
<evidence type="ECO:0000259" key="4">
    <source>
        <dbReference type="Pfam" id="PF00725"/>
    </source>
</evidence>
<dbReference type="SUPFAM" id="SSF48179">
    <property type="entry name" value="6-phosphogluconate dehydrogenase C-terminal domain-like"/>
    <property type="match status" value="1"/>
</dbReference>
<proteinExistence type="inferred from homology"/>
<dbReference type="GO" id="GO:0008691">
    <property type="term" value="F:3-hydroxybutyryl-CoA dehydrogenase activity"/>
    <property type="evidence" value="ECO:0007669"/>
    <property type="project" value="UniProtKB-EC"/>
</dbReference>
<dbReference type="SUPFAM" id="SSF51735">
    <property type="entry name" value="NAD(P)-binding Rossmann-fold domains"/>
    <property type="match status" value="1"/>
</dbReference>
<dbReference type="NCBIfam" id="NF005715">
    <property type="entry name" value="PRK07530.1"/>
    <property type="match status" value="1"/>
</dbReference>